<evidence type="ECO:0000313" key="1">
    <source>
        <dbReference type="EMBL" id="ERJ77690.1"/>
    </source>
</evidence>
<reference evidence="1 2" key="1">
    <citation type="submission" date="2013-06" db="EMBL/GenBank/DDBJ databases">
        <authorList>
            <person name="Weinstock G."/>
            <person name="Sodergren E."/>
            <person name="Lobos E.A."/>
            <person name="Fulton L."/>
            <person name="Fulton R."/>
            <person name="Courtney L."/>
            <person name="Fronick C."/>
            <person name="O'Laughlin M."/>
            <person name="Godfrey J."/>
            <person name="Wilson R.M."/>
            <person name="Miner T."/>
            <person name="Farmer C."/>
            <person name="Delehaunty K."/>
            <person name="Cordes M."/>
            <person name="Minx P."/>
            <person name="Tomlinson C."/>
            <person name="Chen J."/>
            <person name="Wollam A."/>
            <person name="Pepin K.H."/>
            <person name="Bhonagiri V."/>
            <person name="Zhang X."/>
            <person name="Warren W."/>
            <person name="Mitreva M."/>
            <person name="Mardis E.R."/>
            <person name="Wilson R.K."/>
        </authorList>
    </citation>
    <scope>NUCLEOTIDE SEQUENCE [LARGE SCALE GENOMIC DNA]</scope>
    <source>
        <strain evidence="1 2">W1703</strain>
    </source>
</reference>
<organism evidence="1 2">
    <name type="scientific">Streptococcus sobrinus W1703</name>
    <dbReference type="NCBI Taxonomy" id="1227275"/>
    <lineage>
        <taxon>Bacteria</taxon>
        <taxon>Bacillati</taxon>
        <taxon>Bacillota</taxon>
        <taxon>Bacilli</taxon>
        <taxon>Lactobacillales</taxon>
        <taxon>Streptococcaceae</taxon>
        <taxon>Streptococcus</taxon>
    </lineage>
</organism>
<name>U2JD32_9STRE</name>
<dbReference type="Proteomes" id="UP000016617">
    <property type="component" value="Unassembled WGS sequence"/>
</dbReference>
<evidence type="ECO:0000313" key="2">
    <source>
        <dbReference type="Proteomes" id="UP000016617"/>
    </source>
</evidence>
<gene>
    <name evidence="1" type="ORF">HMPREF1557_00655</name>
</gene>
<protein>
    <submittedName>
        <fullName evidence="1">Uncharacterized protein</fullName>
    </submittedName>
</protein>
<dbReference type="PATRIC" id="fig|1227275.3.peg.581"/>
<proteinExistence type="predicted"/>
<accession>U2JD32</accession>
<dbReference type="AlphaFoldDB" id="U2JD32"/>
<dbReference type="HOGENOM" id="CLU_3277551_0_0_9"/>
<comment type="caution">
    <text evidence="1">The sequence shown here is derived from an EMBL/GenBank/DDBJ whole genome shotgun (WGS) entry which is preliminary data.</text>
</comment>
<dbReference type="EMBL" id="AWVA01000035">
    <property type="protein sequence ID" value="ERJ77690.1"/>
    <property type="molecule type" value="Genomic_DNA"/>
</dbReference>
<sequence length="41" mass="4552">MFAFFSHVILSPCVMWSYRLSSSTPSPASDECGCLRIPISQ</sequence>